<feature type="domain" description="RZ-type" evidence="7">
    <location>
        <begin position="316"/>
        <end position="391"/>
    </location>
</feature>
<dbReference type="STRING" id="1448315.A0A319BWC8"/>
<organism evidence="8 9">
    <name type="scientific">Aspergillus uvarum CBS 121591</name>
    <dbReference type="NCBI Taxonomy" id="1448315"/>
    <lineage>
        <taxon>Eukaryota</taxon>
        <taxon>Fungi</taxon>
        <taxon>Dikarya</taxon>
        <taxon>Ascomycota</taxon>
        <taxon>Pezizomycotina</taxon>
        <taxon>Eurotiomycetes</taxon>
        <taxon>Eurotiomycetidae</taxon>
        <taxon>Eurotiales</taxon>
        <taxon>Aspergillaceae</taxon>
        <taxon>Aspergillus</taxon>
        <taxon>Aspergillus subgen. Circumdati</taxon>
    </lineage>
</organism>
<dbReference type="EMBL" id="KZ821734">
    <property type="protein sequence ID" value="PYH77986.1"/>
    <property type="molecule type" value="Genomic_DNA"/>
</dbReference>
<evidence type="ECO:0000259" key="7">
    <source>
        <dbReference type="PROSITE" id="PS51981"/>
    </source>
</evidence>
<evidence type="ECO:0000256" key="5">
    <source>
        <dbReference type="ARBA" id="ARBA00022833"/>
    </source>
</evidence>
<dbReference type="InterPro" id="IPR046439">
    <property type="entry name" value="ZF_RZ_dom"/>
</dbReference>
<accession>A0A319BWC8</accession>
<evidence type="ECO:0000313" key="8">
    <source>
        <dbReference type="EMBL" id="PYH77986.1"/>
    </source>
</evidence>
<keyword evidence="6" id="KW-0391">Immunity</keyword>
<keyword evidence="9" id="KW-1185">Reference proteome</keyword>
<sequence>MTPGIFDEFANKGNCKCGDDEIQNQMVDFILGETYRDINLDENPCVFPRCGHFLTVENMDAQMDMKKYYVLDAREKPIGIAASMEPFSMDNIKTCASCRGPPERYRPIRTIAQTLPRCIRQLQASTNEQPIAWPATVKIADNQQETMAVHSRSTAGGIKRYMKQVTPEEQPYSKVRNLVGIARRRKDATESFEPANDILQLKGSVQASALTLRLDIALLADFLKLHREAPKETHSAVEMDLSKNRDQCKALVKTAELSNHIDHQTEGYIFLAQLHAFERSYAASPELIEQCVTRGLMDEVQSVERMLLGATFYTPVTNDERMAVITAMAQEFRGTGHWYYCRNGHPFMIGECGMAMERAVCSECGEPVGGQKHIAAEGVTRAADWEDSLARLNLH</sequence>
<keyword evidence="2" id="KW-0963">Cytoplasm</keyword>
<dbReference type="GeneID" id="37143767"/>
<dbReference type="AlphaFoldDB" id="A0A319BWC8"/>
<protein>
    <recommendedName>
        <fullName evidence="7">RZ-type domain-containing protein</fullName>
    </recommendedName>
</protein>
<name>A0A319BWC8_9EURO</name>
<dbReference type="VEuPathDB" id="FungiDB:BO82DRAFT_435399"/>
<dbReference type="Pfam" id="PF20173">
    <property type="entry name" value="ZnF_RZ-type"/>
    <property type="match status" value="1"/>
</dbReference>
<dbReference type="GO" id="GO:0002376">
    <property type="term" value="P:immune system process"/>
    <property type="evidence" value="ECO:0007669"/>
    <property type="project" value="UniProtKB-KW"/>
</dbReference>
<gene>
    <name evidence="8" type="ORF">BO82DRAFT_435399</name>
</gene>
<dbReference type="OrthoDB" id="2423195at2759"/>
<evidence type="ECO:0000256" key="4">
    <source>
        <dbReference type="ARBA" id="ARBA00022771"/>
    </source>
</evidence>
<comment type="subcellular location">
    <subcellularLocation>
        <location evidence="1">Cytoplasm</location>
    </subcellularLocation>
</comment>
<proteinExistence type="predicted"/>
<evidence type="ECO:0000256" key="1">
    <source>
        <dbReference type="ARBA" id="ARBA00004496"/>
    </source>
</evidence>
<keyword evidence="5" id="KW-0862">Zinc</keyword>
<dbReference type="RefSeq" id="XP_025488186.1">
    <property type="nucleotide sequence ID" value="XM_025641025.1"/>
</dbReference>
<dbReference type="Proteomes" id="UP000248340">
    <property type="component" value="Unassembled WGS sequence"/>
</dbReference>
<keyword evidence="3" id="KW-0479">Metal-binding</keyword>
<dbReference type="GO" id="GO:0005737">
    <property type="term" value="C:cytoplasm"/>
    <property type="evidence" value="ECO:0007669"/>
    <property type="project" value="UniProtKB-SubCell"/>
</dbReference>
<evidence type="ECO:0000256" key="2">
    <source>
        <dbReference type="ARBA" id="ARBA00022490"/>
    </source>
</evidence>
<dbReference type="PROSITE" id="PS51981">
    <property type="entry name" value="ZF_RZ"/>
    <property type="match status" value="1"/>
</dbReference>
<keyword evidence="4" id="KW-0863">Zinc-finger</keyword>
<evidence type="ECO:0000313" key="9">
    <source>
        <dbReference type="Proteomes" id="UP000248340"/>
    </source>
</evidence>
<dbReference type="GO" id="GO:0008270">
    <property type="term" value="F:zinc ion binding"/>
    <property type="evidence" value="ECO:0007669"/>
    <property type="project" value="UniProtKB-KW"/>
</dbReference>
<evidence type="ECO:0000256" key="6">
    <source>
        <dbReference type="ARBA" id="ARBA00022859"/>
    </source>
</evidence>
<evidence type="ECO:0000256" key="3">
    <source>
        <dbReference type="ARBA" id="ARBA00022723"/>
    </source>
</evidence>
<reference evidence="8 9" key="1">
    <citation type="submission" date="2016-12" db="EMBL/GenBank/DDBJ databases">
        <title>The genomes of Aspergillus section Nigri reveals drivers in fungal speciation.</title>
        <authorList>
            <consortium name="DOE Joint Genome Institute"/>
            <person name="Vesth T.C."/>
            <person name="Nybo J."/>
            <person name="Theobald S."/>
            <person name="Brandl J."/>
            <person name="Frisvad J.C."/>
            <person name="Nielsen K.F."/>
            <person name="Lyhne E.K."/>
            <person name="Kogle M.E."/>
            <person name="Kuo A."/>
            <person name="Riley R."/>
            <person name="Clum A."/>
            <person name="Nolan M."/>
            <person name="Lipzen A."/>
            <person name="Salamov A."/>
            <person name="Henrissat B."/>
            <person name="Wiebenga A."/>
            <person name="De Vries R.P."/>
            <person name="Grigoriev I.V."/>
            <person name="Mortensen U.H."/>
            <person name="Andersen M.R."/>
            <person name="Baker S.E."/>
        </authorList>
    </citation>
    <scope>NUCLEOTIDE SEQUENCE [LARGE SCALE GENOMIC DNA]</scope>
    <source>
        <strain evidence="8 9">CBS 121591</strain>
    </source>
</reference>